<organism evidence="1 2">
    <name type="scientific">Durusdinium trenchii</name>
    <dbReference type="NCBI Taxonomy" id="1381693"/>
    <lineage>
        <taxon>Eukaryota</taxon>
        <taxon>Sar</taxon>
        <taxon>Alveolata</taxon>
        <taxon>Dinophyceae</taxon>
        <taxon>Suessiales</taxon>
        <taxon>Symbiodiniaceae</taxon>
        <taxon>Durusdinium</taxon>
    </lineage>
</organism>
<keyword evidence="2" id="KW-1185">Reference proteome</keyword>
<name>A0ABP0IPY9_9DINO</name>
<reference evidence="1 2" key="1">
    <citation type="submission" date="2024-02" db="EMBL/GenBank/DDBJ databases">
        <authorList>
            <person name="Chen Y."/>
            <person name="Shah S."/>
            <person name="Dougan E. K."/>
            <person name="Thang M."/>
            <person name="Chan C."/>
        </authorList>
    </citation>
    <scope>NUCLEOTIDE SEQUENCE [LARGE SCALE GENOMIC DNA]</scope>
</reference>
<dbReference type="Gene3D" id="3.90.226.10">
    <property type="entry name" value="2-enoyl-CoA Hydratase, Chain A, domain 1"/>
    <property type="match status" value="1"/>
</dbReference>
<comment type="caution">
    <text evidence="1">The sequence shown here is derived from an EMBL/GenBank/DDBJ whole genome shotgun (WGS) entry which is preliminary data.</text>
</comment>
<protein>
    <submittedName>
        <fullName evidence="1">Uncharacterized protein</fullName>
    </submittedName>
</protein>
<dbReference type="InterPro" id="IPR029045">
    <property type="entry name" value="ClpP/crotonase-like_dom_sf"/>
</dbReference>
<gene>
    <name evidence="1" type="ORF">CCMP2556_LOCUS7275</name>
</gene>
<dbReference type="Proteomes" id="UP001642484">
    <property type="component" value="Unassembled WGS sequence"/>
</dbReference>
<dbReference type="EMBL" id="CAXAMN010003213">
    <property type="protein sequence ID" value="CAK9003404.1"/>
    <property type="molecule type" value="Genomic_DNA"/>
</dbReference>
<evidence type="ECO:0000313" key="2">
    <source>
        <dbReference type="Proteomes" id="UP001642484"/>
    </source>
</evidence>
<evidence type="ECO:0000313" key="1">
    <source>
        <dbReference type="EMBL" id="CAK9003404.1"/>
    </source>
</evidence>
<sequence length="254" mass="28445">MSRLHLNECDECDGEPHSALEGLLAALAELHRTPPGQVRLVQVSCDASMSLGCDLPKLQRAFLLLQLLPAFVLGLPPLKGQGVQALLWAACDVTVAFSEAVFDLINLNGMERFLPMKQVPPFEGTLTATEAKELGLVSEIVEDEWQLWRSIEEICEKLSECAPTAVAQSKIFIHKVGSFPMNLRLHEDLAGHIARRMDDPEFEDSIRAVLDKAHVPIYRRPQNKIVPAHLLKVEEKRCQEWNEPEWLEDGTVLV</sequence>
<accession>A0ABP0IPY9</accession>
<dbReference type="SUPFAM" id="SSF52096">
    <property type="entry name" value="ClpP/crotonase"/>
    <property type="match status" value="1"/>
</dbReference>
<proteinExistence type="predicted"/>